<evidence type="ECO:0000256" key="6">
    <source>
        <dbReference type="SAM" id="MobiDB-lite"/>
    </source>
</evidence>
<sequence length="608" mass="73067">MFHEFLQELGTLKNAELPFPFRNQFKIKENFINPNSKHFESIAQKLLSEEKAGIKRKWDKQCKMMFIWILGKFFQLKNKKTINPNQEEWIQLASILQIDETTLKQRWITLINPVSKSINWDPEEDEIIKSLMHEQDEKHIWTHIALELYNQNNGQFIRTPKQVRERWMNYLNPKLKKTNWSQQEDLQLLNTVVKNGKRWSLISTLLEGRTENQVKNRFKSLIQKIHKDEEEDDIEELQAIKEYLNKQNIEEEQEPQKEEPQIRTQYSRQAKLKFNLRDKSKDKIQEAPPILPQETQTKRRKISSQIKDFLNIGHDPVVQQQQKVQQVQKTKLKENKQQQQQQQQQKQSQQQQQQQKQQQEQLINKQNDEQLLDQSSFQLDQQQKIVSQQYQIPQLSLNESNKRDLSTPNTLSYYFQPQLQQMEELKNDQFRLKQVQMSPIQQQQQQNQVHYQGFRPFQEEIPQQIQQTPVQMLMGQYFKNYPSNYNMISPFQQINQTPMVYTPAQPMYMYNNNNNAYMGMSPLLIRSPYQEMSPSVQPQQTPQMQQNMWQTPLQTPLDQMQSEQQKQQQFNTNLEFLKSNNLLNSWIKKRTNEKQNQTFYDSLQSLDQ</sequence>
<feature type="region of interest" description="Disordered" evidence="6">
    <location>
        <begin position="274"/>
        <end position="302"/>
    </location>
</feature>
<dbReference type="CDD" id="cd00167">
    <property type="entry name" value="SANT"/>
    <property type="match status" value="2"/>
</dbReference>
<feature type="domain" description="HTH myb-type" evidence="8">
    <location>
        <begin position="172"/>
        <end position="226"/>
    </location>
</feature>
<feature type="domain" description="Myb-like" evidence="7">
    <location>
        <begin position="112"/>
        <end position="171"/>
    </location>
</feature>
<evidence type="ECO:0000259" key="7">
    <source>
        <dbReference type="PROSITE" id="PS50090"/>
    </source>
</evidence>
<evidence type="ECO:0000256" key="4">
    <source>
        <dbReference type="ARBA" id="ARBA00023242"/>
    </source>
</evidence>
<dbReference type="EMBL" id="CAJJDP010000061">
    <property type="protein sequence ID" value="CAD8173512.1"/>
    <property type="molecule type" value="Genomic_DNA"/>
</dbReference>
<accession>A0A8S1VCN5</accession>
<dbReference type="GO" id="GO:0042796">
    <property type="term" value="P:snRNA transcription by RNA polymerase III"/>
    <property type="evidence" value="ECO:0007669"/>
    <property type="project" value="TreeGrafter"/>
</dbReference>
<dbReference type="GO" id="GO:0019185">
    <property type="term" value="C:snRNA-activating protein complex"/>
    <property type="evidence" value="ECO:0007669"/>
    <property type="project" value="TreeGrafter"/>
</dbReference>
<evidence type="ECO:0000256" key="2">
    <source>
        <dbReference type="ARBA" id="ARBA00023125"/>
    </source>
</evidence>
<dbReference type="InterPro" id="IPR001005">
    <property type="entry name" value="SANT/Myb"/>
</dbReference>
<gene>
    <name evidence="9" type="ORF">POCTA_138.1.T0620064</name>
</gene>
<evidence type="ECO:0000256" key="3">
    <source>
        <dbReference type="ARBA" id="ARBA00023163"/>
    </source>
</evidence>
<feature type="coiled-coil region" evidence="5">
    <location>
        <begin position="329"/>
        <end position="369"/>
    </location>
</feature>
<dbReference type="InterPro" id="IPR051575">
    <property type="entry name" value="Myb-like_DNA-bd"/>
</dbReference>
<dbReference type="OrthoDB" id="309049at2759"/>
<dbReference type="PANTHER" id="PTHR46621">
    <property type="entry name" value="SNRNA-ACTIVATING PROTEIN COMPLEX SUBUNIT 4"/>
    <property type="match status" value="1"/>
</dbReference>
<keyword evidence="1" id="KW-0805">Transcription regulation</keyword>
<name>A0A8S1VCN5_PAROT</name>
<dbReference type="OMA" id="YQGFRPF"/>
<dbReference type="PROSITE" id="PS50090">
    <property type="entry name" value="MYB_LIKE"/>
    <property type="match status" value="2"/>
</dbReference>
<keyword evidence="2" id="KW-0238">DNA-binding</keyword>
<keyword evidence="10" id="KW-1185">Reference proteome</keyword>
<keyword evidence="4" id="KW-0539">Nucleus</keyword>
<dbReference type="Pfam" id="PF13921">
    <property type="entry name" value="Myb_DNA-bind_6"/>
    <property type="match status" value="1"/>
</dbReference>
<feature type="domain" description="Myb-like" evidence="7">
    <location>
        <begin position="172"/>
        <end position="222"/>
    </location>
</feature>
<comment type="caution">
    <text evidence="9">The sequence shown here is derived from an EMBL/GenBank/DDBJ whole genome shotgun (WGS) entry which is preliminary data.</text>
</comment>
<feature type="compositionally biased region" description="Basic and acidic residues" evidence="6">
    <location>
        <begin position="275"/>
        <end position="285"/>
    </location>
</feature>
<feature type="region of interest" description="Disordered" evidence="6">
    <location>
        <begin position="248"/>
        <end position="267"/>
    </location>
</feature>
<organism evidence="9 10">
    <name type="scientific">Paramecium octaurelia</name>
    <dbReference type="NCBI Taxonomy" id="43137"/>
    <lineage>
        <taxon>Eukaryota</taxon>
        <taxon>Sar</taxon>
        <taxon>Alveolata</taxon>
        <taxon>Ciliophora</taxon>
        <taxon>Intramacronucleata</taxon>
        <taxon>Oligohymenophorea</taxon>
        <taxon>Peniculida</taxon>
        <taxon>Parameciidae</taxon>
        <taxon>Paramecium</taxon>
    </lineage>
</organism>
<proteinExistence type="predicted"/>
<keyword evidence="5" id="KW-0175">Coiled coil</keyword>
<evidence type="ECO:0000313" key="9">
    <source>
        <dbReference type="EMBL" id="CAD8173512.1"/>
    </source>
</evidence>
<dbReference type="PROSITE" id="PS51294">
    <property type="entry name" value="HTH_MYB"/>
    <property type="match status" value="1"/>
</dbReference>
<reference evidence="9" key="1">
    <citation type="submission" date="2021-01" db="EMBL/GenBank/DDBJ databases">
        <authorList>
            <consortium name="Genoscope - CEA"/>
            <person name="William W."/>
        </authorList>
    </citation>
    <scope>NUCLEOTIDE SEQUENCE</scope>
</reference>
<dbReference type="AlphaFoldDB" id="A0A8S1VCN5"/>
<dbReference type="GO" id="GO:0000978">
    <property type="term" value="F:RNA polymerase II cis-regulatory region sequence-specific DNA binding"/>
    <property type="evidence" value="ECO:0007669"/>
    <property type="project" value="TreeGrafter"/>
</dbReference>
<dbReference type="GO" id="GO:0042795">
    <property type="term" value="P:snRNA transcription by RNA polymerase II"/>
    <property type="evidence" value="ECO:0007669"/>
    <property type="project" value="TreeGrafter"/>
</dbReference>
<keyword evidence="3" id="KW-0804">Transcription</keyword>
<protein>
    <submittedName>
        <fullName evidence="9">Uncharacterized protein</fullName>
    </submittedName>
</protein>
<evidence type="ECO:0000256" key="5">
    <source>
        <dbReference type="SAM" id="Coils"/>
    </source>
</evidence>
<dbReference type="InterPro" id="IPR017930">
    <property type="entry name" value="Myb_dom"/>
</dbReference>
<evidence type="ECO:0000259" key="8">
    <source>
        <dbReference type="PROSITE" id="PS51294"/>
    </source>
</evidence>
<evidence type="ECO:0000313" key="10">
    <source>
        <dbReference type="Proteomes" id="UP000683925"/>
    </source>
</evidence>
<dbReference type="GO" id="GO:0001006">
    <property type="term" value="F:RNA polymerase III type 3 promoter sequence-specific DNA binding"/>
    <property type="evidence" value="ECO:0007669"/>
    <property type="project" value="TreeGrafter"/>
</dbReference>
<dbReference type="SMART" id="SM00717">
    <property type="entry name" value="SANT"/>
    <property type="match status" value="2"/>
</dbReference>
<evidence type="ECO:0000256" key="1">
    <source>
        <dbReference type="ARBA" id="ARBA00023015"/>
    </source>
</evidence>
<dbReference type="Proteomes" id="UP000683925">
    <property type="component" value="Unassembled WGS sequence"/>
</dbReference>
<dbReference type="PANTHER" id="PTHR46621:SF1">
    <property type="entry name" value="SNRNA-ACTIVATING PROTEIN COMPLEX SUBUNIT 4"/>
    <property type="match status" value="1"/>
</dbReference>